<organism evidence="4 5">
    <name type="scientific">Gigaspora margarita</name>
    <dbReference type="NCBI Taxonomy" id="4874"/>
    <lineage>
        <taxon>Eukaryota</taxon>
        <taxon>Fungi</taxon>
        <taxon>Fungi incertae sedis</taxon>
        <taxon>Mucoromycota</taxon>
        <taxon>Glomeromycotina</taxon>
        <taxon>Glomeromycetes</taxon>
        <taxon>Diversisporales</taxon>
        <taxon>Gigasporaceae</taxon>
        <taxon>Gigaspora</taxon>
    </lineage>
</organism>
<evidence type="ECO:0000256" key="2">
    <source>
        <dbReference type="ARBA" id="ARBA00022840"/>
    </source>
</evidence>
<dbReference type="GO" id="GO:0005524">
    <property type="term" value="F:ATP binding"/>
    <property type="evidence" value="ECO:0007669"/>
    <property type="project" value="UniProtKB-KW"/>
</dbReference>
<dbReference type="InterPro" id="IPR001245">
    <property type="entry name" value="Ser-Thr/Tyr_kinase_cat_dom"/>
</dbReference>
<dbReference type="GO" id="GO:0004672">
    <property type="term" value="F:protein kinase activity"/>
    <property type="evidence" value="ECO:0007669"/>
    <property type="project" value="InterPro"/>
</dbReference>
<name>A0A8H3X0S5_GIGMA</name>
<keyword evidence="1" id="KW-0547">Nucleotide-binding</keyword>
<dbReference type="OrthoDB" id="10261027at2759"/>
<comment type="caution">
    <text evidence="4">The sequence shown here is derived from an EMBL/GenBank/DDBJ whole genome shotgun (WGS) entry which is preliminary data.</text>
</comment>
<keyword evidence="4" id="KW-0808">Transferase</keyword>
<dbReference type="InterPro" id="IPR051681">
    <property type="entry name" value="Ser/Thr_Kinases-Pseudokinases"/>
</dbReference>
<dbReference type="Gene3D" id="1.10.510.10">
    <property type="entry name" value="Transferase(Phosphotransferase) domain 1"/>
    <property type="match status" value="1"/>
</dbReference>
<protein>
    <submittedName>
        <fullName evidence="4">Kinase-like protein</fullName>
    </submittedName>
</protein>
<dbReference type="EMBL" id="WTPW01002170">
    <property type="protein sequence ID" value="KAF0393469.1"/>
    <property type="molecule type" value="Genomic_DNA"/>
</dbReference>
<evidence type="ECO:0000313" key="5">
    <source>
        <dbReference type="Proteomes" id="UP000439903"/>
    </source>
</evidence>
<proteinExistence type="predicted"/>
<dbReference type="AlphaFoldDB" id="A0A8H3X0S5"/>
<dbReference type="InterPro" id="IPR000719">
    <property type="entry name" value="Prot_kinase_dom"/>
</dbReference>
<reference evidence="4 5" key="1">
    <citation type="journal article" date="2019" name="Environ. Microbiol.">
        <title>At the nexus of three kingdoms: the genome of the mycorrhizal fungus Gigaspora margarita provides insights into plant, endobacterial and fungal interactions.</title>
        <authorList>
            <person name="Venice F."/>
            <person name="Ghignone S."/>
            <person name="Salvioli di Fossalunga A."/>
            <person name="Amselem J."/>
            <person name="Novero M."/>
            <person name="Xianan X."/>
            <person name="Sedzielewska Toro K."/>
            <person name="Morin E."/>
            <person name="Lipzen A."/>
            <person name="Grigoriev I.V."/>
            <person name="Henrissat B."/>
            <person name="Martin F.M."/>
            <person name="Bonfante P."/>
        </authorList>
    </citation>
    <scope>NUCLEOTIDE SEQUENCE [LARGE SCALE GENOMIC DNA]</scope>
    <source>
        <strain evidence="4 5">BEG34</strain>
    </source>
</reference>
<keyword evidence="5" id="KW-1185">Reference proteome</keyword>
<feature type="domain" description="Protein kinase" evidence="3">
    <location>
        <begin position="19"/>
        <end position="278"/>
    </location>
</feature>
<accession>A0A8H3X0S5</accession>
<gene>
    <name evidence="4" type="ORF">F8M41_010394</name>
</gene>
<keyword evidence="2" id="KW-0067">ATP-binding</keyword>
<dbReference type="PROSITE" id="PS50011">
    <property type="entry name" value="PROTEIN_KINASE_DOM"/>
    <property type="match status" value="1"/>
</dbReference>
<dbReference type="PANTHER" id="PTHR44329:SF298">
    <property type="entry name" value="MIXED LINEAGE KINASE DOMAIN-LIKE PROTEIN"/>
    <property type="match status" value="1"/>
</dbReference>
<keyword evidence="4" id="KW-0418">Kinase</keyword>
<evidence type="ECO:0000313" key="4">
    <source>
        <dbReference type="EMBL" id="KAF0393469.1"/>
    </source>
</evidence>
<sequence length="281" mass="32712">METFSTRVTNYEMHNCIDFDKIIEINSGGSGVIYKSKCKCCKITKALKRLRDGTQIQNFNSEVEILQIAQGHPNIITFYGVTKDPSNEYYFMILQYIDKDLRDYLRENFKNLQFFDKFRMAEEIAQGLLFLHTKNIVHGDLNSKNILVYDKQIKIIDFGMSKQINEVSTSLCSEIKGMPAYMDPRCFKDLKYDKKSDIFSLGVILWEISSGQPPFKLLTSPAIFWNMQVLNEFREIPAENTPLQYIKLYKKCWDKDPSIRPEMSLIIKILNELKNSSISNV</sequence>
<dbReference type="Proteomes" id="UP000439903">
    <property type="component" value="Unassembled WGS sequence"/>
</dbReference>
<dbReference type="InterPro" id="IPR011009">
    <property type="entry name" value="Kinase-like_dom_sf"/>
</dbReference>
<dbReference type="GO" id="GO:0097527">
    <property type="term" value="P:necroptotic signaling pathway"/>
    <property type="evidence" value="ECO:0007669"/>
    <property type="project" value="TreeGrafter"/>
</dbReference>
<evidence type="ECO:0000259" key="3">
    <source>
        <dbReference type="PROSITE" id="PS50011"/>
    </source>
</evidence>
<dbReference type="PIRSF" id="PIRSF000654">
    <property type="entry name" value="Integrin-linked_kinase"/>
    <property type="match status" value="1"/>
</dbReference>
<evidence type="ECO:0000256" key="1">
    <source>
        <dbReference type="ARBA" id="ARBA00022741"/>
    </source>
</evidence>
<dbReference type="SUPFAM" id="SSF56112">
    <property type="entry name" value="Protein kinase-like (PK-like)"/>
    <property type="match status" value="1"/>
</dbReference>
<dbReference type="Pfam" id="PF07714">
    <property type="entry name" value="PK_Tyr_Ser-Thr"/>
    <property type="match status" value="1"/>
</dbReference>
<dbReference type="PANTHER" id="PTHR44329">
    <property type="entry name" value="SERINE/THREONINE-PROTEIN KINASE TNNI3K-RELATED"/>
    <property type="match status" value="1"/>
</dbReference>